<dbReference type="VEuPathDB" id="VectorBase:AALB20_028570"/>
<evidence type="ECO:0000256" key="5">
    <source>
        <dbReference type="ARBA" id="ARBA00023180"/>
    </source>
</evidence>
<dbReference type="SUPFAM" id="SSF57625">
    <property type="entry name" value="Invertebrate chitin-binding proteins"/>
    <property type="match status" value="5"/>
</dbReference>
<evidence type="ECO:0000313" key="8">
    <source>
        <dbReference type="Proteomes" id="UP000069272"/>
    </source>
</evidence>
<dbReference type="Gene3D" id="2.170.140.10">
    <property type="entry name" value="Chitin binding domain"/>
    <property type="match status" value="5"/>
</dbReference>
<feature type="domain" description="Chitin-binding type-2" evidence="6">
    <location>
        <begin position="461"/>
        <end position="521"/>
    </location>
</feature>
<dbReference type="PANTHER" id="PTHR23301">
    <property type="entry name" value="CHITIN BINDING PERITROPHIN-A"/>
    <property type="match status" value="1"/>
</dbReference>
<dbReference type="SMART" id="SM00494">
    <property type="entry name" value="ChtBD2"/>
    <property type="match status" value="5"/>
</dbReference>
<reference evidence="7" key="2">
    <citation type="submission" date="2022-08" db="UniProtKB">
        <authorList>
            <consortium name="EnsemblMetazoa"/>
        </authorList>
    </citation>
    <scope>IDENTIFICATION</scope>
    <source>
        <strain evidence="7">STECLA/ALBI9_A</strain>
    </source>
</reference>
<dbReference type="STRING" id="7167.A0A182FC15"/>
<proteinExistence type="predicted"/>
<feature type="domain" description="Chitin-binding type-2" evidence="6">
    <location>
        <begin position="30"/>
        <end position="90"/>
    </location>
</feature>
<dbReference type="PROSITE" id="PS50940">
    <property type="entry name" value="CHIT_BIND_II"/>
    <property type="match status" value="5"/>
</dbReference>
<keyword evidence="2" id="KW-0732">Signal</keyword>
<keyword evidence="8" id="KW-1185">Reference proteome</keyword>
<feature type="domain" description="Chitin-binding type-2" evidence="6">
    <location>
        <begin position="342"/>
        <end position="402"/>
    </location>
</feature>
<evidence type="ECO:0000256" key="3">
    <source>
        <dbReference type="ARBA" id="ARBA00022737"/>
    </source>
</evidence>
<dbReference type="VEuPathDB" id="VectorBase:AALB20_033821"/>
<sequence length="521" mass="59253">MNVFQPLLLAVTLCCAAAQKSFSFEDGIPNVRCPQYDNPTKPIHLAHPTDCTKFQKCFSGRAFTISCPPGQEFGEQIQRCDYPSFAKCRQGMALAKPEPAGFSYDLGSTDSRCPRVDDPMRPAHLPHPTDCQRFFKCFAGRAFELECPPGQEWATALNRCEFPFVAKCTARRTDEVVPREEQLEPQVDELEELEQGEAIEQLEQVEEEKETIPEEGFVRPAKAEFTYNAGIIDARCPKYDDPYRPIHLAHPTDCRKFQKCFDGRAYTIDCPPGQEFGARINRCDYPQFAQCSQQMWRKSMAKKAAVPVYDDYYSDEDYKDSIPLDSTEWTPEQREMIAGINDDRCPDKDDPADPVHFIHPKDCSKFYKCYDGRAYLIYCPLGQHWSVRYDRCDYPKVAKCTIRAILALTLCIVAGVAAEYQYGTYEIGVPQNYGSEYANQYGNNQYGNQQYQYKPVQAIPDARCPRTDDPLRPVHLPFAGNCNKFMKCTGGMGFVMDCPAGLEYSQRMGRCDYPALAQCSM</sequence>
<name>A0A182FC15_ANOAL</name>
<evidence type="ECO:0000256" key="1">
    <source>
        <dbReference type="ARBA" id="ARBA00022669"/>
    </source>
</evidence>
<dbReference type="AlphaFoldDB" id="A0A182FC15"/>
<dbReference type="EnsemblMetazoa" id="AALB004049-RA">
    <property type="protein sequence ID" value="AALB004049-PA"/>
    <property type="gene ID" value="AALB004049"/>
</dbReference>
<dbReference type="PANTHER" id="PTHR23301:SF0">
    <property type="entry name" value="CHITIN-BINDING TYPE-2 DOMAIN-CONTAINING PROTEIN-RELATED"/>
    <property type="match status" value="1"/>
</dbReference>
<evidence type="ECO:0000313" key="7">
    <source>
        <dbReference type="EnsemblMetazoa" id="AALB004049-PA"/>
    </source>
</evidence>
<dbReference type="VEuPathDB" id="VectorBase:AALB004049"/>
<reference evidence="7 8" key="1">
    <citation type="journal article" date="2017" name="G3 (Bethesda)">
        <title>The Physical Genome Mapping of Anopheles albimanus Corrected Scaffold Misassemblies and Identified Interarm Rearrangements in Genus Anopheles.</title>
        <authorList>
            <person name="Artemov G.N."/>
            <person name="Peery A.N."/>
            <person name="Jiang X."/>
            <person name="Tu Z."/>
            <person name="Stegniy V.N."/>
            <person name="Sharakhova M.V."/>
            <person name="Sharakhov I.V."/>
        </authorList>
    </citation>
    <scope>NUCLEOTIDE SEQUENCE [LARGE SCALE GENOMIC DNA]</scope>
    <source>
        <strain evidence="7 8">ALBI9_A</strain>
    </source>
</reference>
<dbReference type="InterPro" id="IPR002557">
    <property type="entry name" value="Chitin-bd_dom"/>
</dbReference>
<evidence type="ECO:0000256" key="2">
    <source>
        <dbReference type="ARBA" id="ARBA00022729"/>
    </source>
</evidence>
<dbReference type="Pfam" id="PF01607">
    <property type="entry name" value="CBM_14"/>
    <property type="match status" value="5"/>
</dbReference>
<dbReference type="Proteomes" id="UP000069272">
    <property type="component" value="Chromosome 3R"/>
</dbReference>
<evidence type="ECO:0000259" key="6">
    <source>
        <dbReference type="PROSITE" id="PS50940"/>
    </source>
</evidence>
<keyword evidence="4" id="KW-1015">Disulfide bond</keyword>
<keyword evidence="5" id="KW-0325">Glycoprotein</keyword>
<keyword evidence="3" id="KW-0677">Repeat</keyword>
<evidence type="ECO:0000256" key="4">
    <source>
        <dbReference type="ARBA" id="ARBA00023157"/>
    </source>
</evidence>
<organism evidence="7 8">
    <name type="scientific">Anopheles albimanus</name>
    <name type="common">New world malaria mosquito</name>
    <dbReference type="NCBI Taxonomy" id="7167"/>
    <lineage>
        <taxon>Eukaryota</taxon>
        <taxon>Metazoa</taxon>
        <taxon>Ecdysozoa</taxon>
        <taxon>Arthropoda</taxon>
        <taxon>Hexapoda</taxon>
        <taxon>Insecta</taxon>
        <taxon>Pterygota</taxon>
        <taxon>Neoptera</taxon>
        <taxon>Endopterygota</taxon>
        <taxon>Diptera</taxon>
        <taxon>Nematocera</taxon>
        <taxon>Culicoidea</taxon>
        <taxon>Culicidae</taxon>
        <taxon>Anophelinae</taxon>
        <taxon>Anopheles</taxon>
    </lineage>
</organism>
<feature type="domain" description="Chitin-binding type-2" evidence="6">
    <location>
        <begin position="233"/>
        <end position="293"/>
    </location>
</feature>
<dbReference type="InterPro" id="IPR051940">
    <property type="entry name" value="Chitin_bind-dev_reg"/>
</dbReference>
<dbReference type="GO" id="GO:0008061">
    <property type="term" value="F:chitin binding"/>
    <property type="evidence" value="ECO:0007669"/>
    <property type="project" value="UniProtKB-KW"/>
</dbReference>
<keyword evidence="1" id="KW-0147">Chitin-binding</keyword>
<dbReference type="GO" id="GO:0005576">
    <property type="term" value="C:extracellular region"/>
    <property type="evidence" value="ECO:0007669"/>
    <property type="project" value="InterPro"/>
</dbReference>
<accession>A0A182FC15</accession>
<feature type="domain" description="Chitin-binding type-2" evidence="6">
    <location>
        <begin position="110"/>
        <end position="170"/>
    </location>
</feature>
<protein>
    <recommendedName>
        <fullName evidence="6">Chitin-binding type-2 domain-containing protein</fullName>
    </recommendedName>
</protein>
<dbReference type="InterPro" id="IPR036508">
    <property type="entry name" value="Chitin-bd_dom_sf"/>
</dbReference>